<evidence type="ECO:0000313" key="2">
    <source>
        <dbReference type="EMBL" id="AUM75888.1"/>
    </source>
</evidence>
<dbReference type="AlphaFoldDB" id="A0A2K9MJU0"/>
<dbReference type="InterPro" id="IPR029044">
    <property type="entry name" value="Nucleotide-diphossugar_trans"/>
</dbReference>
<sequence length="704" mass="77921">MAAHSYCISERSRNLLNCQGYVSANDESSLGGRGSSEIETLLRGATAHLSKHEFSSAQMISEQIRVATDRFDPEIRVQGDNQPRPYTIAVVAHVARDEHHRLVNTLINLNCERFEIIFLENAMDDIWVLPIEAASSNVTVARLKFNAGIGVARNLALRLASGEGIIFIDDDGHASAASIESLISTFEVYKAAAVRGRVVLKTSGLEPPAHYAPGTDLRQHYCDIEGFAVWRTASARRVGGFDPILYGHEGVDLTARMFPFEGPDAFLYEPSAVLEHDFSRDTAGAEMKHERHRRLRKYCGFKAEHFDDVLRLFESQIHRNPVARATLFQRKWFVADGPTQVGKAKAPVGILTTCYNGGAFIPDFAAALAAQTDDAIELIFVDDGSDDGSVEMLDRYLPPSISRRVIEGGRLGRSGALNLILDAATTELCMIADVDDIMFPYRTAWTRKAYEAFPDADMIGFMICDYNLHSRASRPLPVRRTNLQVRKLLGMPAPFPAFSFKRASITEQFDVGMTAGIDCDWLFRSLNRGGCQGYILPLLAAFYRTHNGQITTTSRETQRAVALQNIAECHASILGTEPKVTLEIEMLTGWTPIRSGQAFWQVNDYAVSLMEAMADKELPWADEAAIEITRHLDAVRLLIARNDSKATAKAAEEAQSLLTQKVSTIAEVSARCAEIETEIERVMSSNSMKITAPLRALARIIRGE</sequence>
<dbReference type="Gene3D" id="3.90.550.10">
    <property type="entry name" value="Spore Coat Polysaccharide Biosynthesis Protein SpsA, Chain A"/>
    <property type="match status" value="2"/>
</dbReference>
<dbReference type="PANTHER" id="PTHR43685">
    <property type="entry name" value="GLYCOSYLTRANSFERASE"/>
    <property type="match status" value="1"/>
</dbReference>
<dbReference type="EMBL" id="CP025585">
    <property type="protein sequence ID" value="AUM75888.1"/>
    <property type="molecule type" value="Genomic_DNA"/>
</dbReference>
<dbReference type="SUPFAM" id="SSF53448">
    <property type="entry name" value="Nucleotide-diphospho-sugar transferases"/>
    <property type="match status" value="2"/>
</dbReference>
<feature type="domain" description="Glycosyltransferase 2-like" evidence="1">
    <location>
        <begin position="88"/>
        <end position="235"/>
    </location>
</feature>
<evidence type="ECO:0000259" key="1">
    <source>
        <dbReference type="Pfam" id="PF00535"/>
    </source>
</evidence>
<gene>
    <name evidence="2" type="ORF">CYR75_15855</name>
</gene>
<dbReference type="InterPro" id="IPR050834">
    <property type="entry name" value="Glycosyltransf_2"/>
</dbReference>
<dbReference type="Pfam" id="PF00535">
    <property type="entry name" value="Glycos_transf_2"/>
    <property type="match status" value="2"/>
</dbReference>
<protein>
    <recommendedName>
        <fullName evidence="1">Glycosyltransferase 2-like domain-containing protein</fullName>
    </recommendedName>
</protein>
<organism evidence="2 3">
    <name type="scientific">Paracoccus jeotgali</name>
    <dbReference type="NCBI Taxonomy" id="2065379"/>
    <lineage>
        <taxon>Bacteria</taxon>
        <taxon>Pseudomonadati</taxon>
        <taxon>Pseudomonadota</taxon>
        <taxon>Alphaproteobacteria</taxon>
        <taxon>Rhodobacterales</taxon>
        <taxon>Paracoccaceae</taxon>
        <taxon>Paracoccus</taxon>
    </lineage>
</organism>
<dbReference type="CDD" id="cd00761">
    <property type="entry name" value="Glyco_tranf_GTA_type"/>
    <property type="match status" value="1"/>
</dbReference>
<keyword evidence="2" id="KW-0614">Plasmid</keyword>
<keyword evidence="3" id="KW-1185">Reference proteome</keyword>
<dbReference type="KEGG" id="paru:CYR75_15855"/>
<evidence type="ECO:0000313" key="3">
    <source>
        <dbReference type="Proteomes" id="UP000234882"/>
    </source>
</evidence>
<reference evidence="2 3" key="1">
    <citation type="submission" date="2017-12" db="EMBL/GenBank/DDBJ databases">
        <title>Genomic analysis of Paracoccus sp. CBA4604.</title>
        <authorList>
            <person name="Roh S.W."/>
            <person name="Kim J.Y."/>
            <person name="Kim J.S."/>
        </authorList>
    </citation>
    <scope>NUCLEOTIDE SEQUENCE [LARGE SCALE GENOMIC DNA]</scope>
    <source>
        <strain evidence="2 3">CBA4604</strain>
        <plasmid evidence="3">pcba4604-02</plasmid>
    </source>
</reference>
<name>A0A2K9MJU0_9RHOB</name>
<accession>A0A2K9MJU0</accession>
<dbReference type="PANTHER" id="PTHR43685:SF2">
    <property type="entry name" value="GLYCOSYLTRANSFERASE 2-LIKE DOMAIN-CONTAINING PROTEIN"/>
    <property type="match status" value="1"/>
</dbReference>
<dbReference type="InterPro" id="IPR001173">
    <property type="entry name" value="Glyco_trans_2-like"/>
</dbReference>
<feature type="domain" description="Glycosyltransferase 2-like" evidence="1">
    <location>
        <begin position="350"/>
        <end position="442"/>
    </location>
</feature>
<proteinExistence type="predicted"/>
<dbReference type="Proteomes" id="UP000234882">
    <property type="component" value="Plasmid pCBA4604-02"/>
</dbReference>
<geneLocation type="plasmid" evidence="3">
    <name>pcba4604-02</name>
</geneLocation>